<dbReference type="AlphaFoldDB" id="A0A8B5YFU1"/>
<protein>
    <submittedName>
        <fullName evidence="1">Response regulator aspartate phosphatase I</fullName>
    </submittedName>
</protein>
<proteinExistence type="predicted"/>
<evidence type="ECO:0000313" key="1">
    <source>
        <dbReference type="EMBL" id="TWL31644.1"/>
    </source>
</evidence>
<dbReference type="Pfam" id="PF18801">
    <property type="entry name" value="RapH_N"/>
    <property type="match status" value="1"/>
</dbReference>
<accession>A0A8B5YFU1</accession>
<sequence>MTWEERKDKRLKTKIAYEEVAGMLNQWYVMIKRHEVSQAVSIKCDIEHQLPNMEENQDLLLYFNLLDYRHKLLTEEFAASNKLFEDIQEQKADMQSTDDMIEYYYFFFAGMYEFHKKDYTNAINYYKLAEEKLRTIPDQIEIAEFHYKLAIAYYQIKQNFLSLNHAKTALKTFKAHGDYIQKAISNDMLIGANKLDLFRFDEAEQHYKQALKDAALIKHHVLLGMAHHNLGLSYVNRNLLTLAEHHFKEALLIKEHEESVYGIHSMFELTHVLYKSNVVKEARKLYEKGFFRAEKAGEREYLSKFKLIHALYDEQDPLAVEHALEYLKTINLWTDVAELTFDIALYYKENGDADKAAEYFEESHHARDQILKRTEELK</sequence>
<comment type="caution">
    <text evidence="1">The sequence shown here is derived from an EMBL/GenBank/DDBJ whole genome shotgun (WGS) entry which is preliminary data.</text>
</comment>
<organism evidence="1 2">
    <name type="scientific">Bacillus licheniformis</name>
    <dbReference type="NCBI Taxonomy" id="1402"/>
    <lineage>
        <taxon>Bacteria</taxon>
        <taxon>Bacillati</taxon>
        <taxon>Bacillota</taxon>
        <taxon>Bacilli</taxon>
        <taxon>Bacillales</taxon>
        <taxon>Bacillaceae</taxon>
        <taxon>Bacillus</taxon>
    </lineage>
</organism>
<dbReference type="SUPFAM" id="SSF48452">
    <property type="entry name" value="TPR-like"/>
    <property type="match status" value="1"/>
</dbReference>
<dbReference type="InterPro" id="IPR011990">
    <property type="entry name" value="TPR-like_helical_dom_sf"/>
</dbReference>
<reference evidence="1 2" key="1">
    <citation type="submission" date="2019-06" db="EMBL/GenBank/DDBJ databases">
        <title>Genome sequence analysis of &gt;100 Bacillus licheniformis strains suggests intrinsic resistance to this species.</title>
        <authorList>
            <person name="Wels M."/>
            <person name="Siezen R.J."/>
            <person name="Johansen E."/>
            <person name="Stuer-Lauridsen B."/>
            <person name="Bjerre K."/>
            <person name="Nielsen B.K.K."/>
        </authorList>
    </citation>
    <scope>NUCLEOTIDE SEQUENCE [LARGE SCALE GENOMIC DNA]</scope>
    <source>
        <strain evidence="1 2">BAC-16736</strain>
    </source>
</reference>
<name>A0A8B5YFU1_BACLI</name>
<dbReference type="EMBL" id="NILC01000010">
    <property type="protein sequence ID" value="TWL31644.1"/>
    <property type="molecule type" value="Genomic_DNA"/>
</dbReference>
<dbReference type="InterPro" id="IPR019734">
    <property type="entry name" value="TPR_rpt"/>
</dbReference>
<dbReference type="Gene3D" id="1.25.40.10">
    <property type="entry name" value="Tetratricopeptide repeat domain"/>
    <property type="match status" value="1"/>
</dbReference>
<evidence type="ECO:0000313" key="2">
    <source>
        <dbReference type="Proteomes" id="UP000435910"/>
    </source>
</evidence>
<gene>
    <name evidence="1" type="ORF">CHCC16736_0812</name>
</gene>
<dbReference type="SMART" id="SM00028">
    <property type="entry name" value="TPR"/>
    <property type="match status" value="4"/>
</dbReference>
<dbReference type="Proteomes" id="UP000435910">
    <property type="component" value="Unassembled WGS sequence"/>
</dbReference>